<organism evidence="1 2">
    <name type="scientific">Pluteus cervinus</name>
    <dbReference type="NCBI Taxonomy" id="181527"/>
    <lineage>
        <taxon>Eukaryota</taxon>
        <taxon>Fungi</taxon>
        <taxon>Dikarya</taxon>
        <taxon>Basidiomycota</taxon>
        <taxon>Agaricomycotina</taxon>
        <taxon>Agaricomycetes</taxon>
        <taxon>Agaricomycetidae</taxon>
        <taxon>Agaricales</taxon>
        <taxon>Pluteineae</taxon>
        <taxon>Pluteaceae</taxon>
        <taxon>Pluteus</taxon>
    </lineage>
</organism>
<evidence type="ECO:0000313" key="1">
    <source>
        <dbReference type="EMBL" id="TFK62759.1"/>
    </source>
</evidence>
<gene>
    <name evidence="1" type="ORF">BDN72DRAFT_376319</name>
</gene>
<dbReference type="Proteomes" id="UP000308600">
    <property type="component" value="Unassembled WGS sequence"/>
</dbReference>
<evidence type="ECO:0000313" key="2">
    <source>
        <dbReference type="Proteomes" id="UP000308600"/>
    </source>
</evidence>
<accession>A0ACD3ABH3</accession>
<reference evidence="1 2" key="1">
    <citation type="journal article" date="2019" name="Nat. Ecol. Evol.">
        <title>Megaphylogeny resolves global patterns of mushroom evolution.</title>
        <authorList>
            <person name="Varga T."/>
            <person name="Krizsan K."/>
            <person name="Foldi C."/>
            <person name="Dima B."/>
            <person name="Sanchez-Garcia M."/>
            <person name="Sanchez-Ramirez S."/>
            <person name="Szollosi G.J."/>
            <person name="Szarkandi J.G."/>
            <person name="Papp V."/>
            <person name="Albert L."/>
            <person name="Andreopoulos W."/>
            <person name="Angelini C."/>
            <person name="Antonin V."/>
            <person name="Barry K.W."/>
            <person name="Bougher N.L."/>
            <person name="Buchanan P."/>
            <person name="Buyck B."/>
            <person name="Bense V."/>
            <person name="Catcheside P."/>
            <person name="Chovatia M."/>
            <person name="Cooper J."/>
            <person name="Damon W."/>
            <person name="Desjardin D."/>
            <person name="Finy P."/>
            <person name="Geml J."/>
            <person name="Haridas S."/>
            <person name="Hughes K."/>
            <person name="Justo A."/>
            <person name="Karasinski D."/>
            <person name="Kautmanova I."/>
            <person name="Kiss B."/>
            <person name="Kocsube S."/>
            <person name="Kotiranta H."/>
            <person name="LaButti K.M."/>
            <person name="Lechner B.E."/>
            <person name="Liimatainen K."/>
            <person name="Lipzen A."/>
            <person name="Lukacs Z."/>
            <person name="Mihaltcheva S."/>
            <person name="Morgado L.N."/>
            <person name="Niskanen T."/>
            <person name="Noordeloos M.E."/>
            <person name="Ohm R.A."/>
            <person name="Ortiz-Santana B."/>
            <person name="Ovrebo C."/>
            <person name="Racz N."/>
            <person name="Riley R."/>
            <person name="Savchenko A."/>
            <person name="Shiryaev A."/>
            <person name="Soop K."/>
            <person name="Spirin V."/>
            <person name="Szebenyi C."/>
            <person name="Tomsovsky M."/>
            <person name="Tulloss R.E."/>
            <person name="Uehling J."/>
            <person name="Grigoriev I.V."/>
            <person name="Vagvolgyi C."/>
            <person name="Papp T."/>
            <person name="Martin F.M."/>
            <person name="Miettinen O."/>
            <person name="Hibbett D.S."/>
            <person name="Nagy L.G."/>
        </authorList>
    </citation>
    <scope>NUCLEOTIDE SEQUENCE [LARGE SCALE GENOMIC DNA]</scope>
    <source>
        <strain evidence="1 2">NL-1719</strain>
    </source>
</reference>
<dbReference type="EMBL" id="ML208562">
    <property type="protein sequence ID" value="TFK62759.1"/>
    <property type="molecule type" value="Genomic_DNA"/>
</dbReference>
<proteinExistence type="predicted"/>
<keyword evidence="2" id="KW-1185">Reference proteome</keyword>
<sequence>MLLFPPGPGWSSFLSSSRSGSTVFRTFPYPYNSFPSYDTLICDIYTLLLHLNVIYFLCVVILTVWYPYL</sequence>
<name>A0ACD3ABH3_9AGAR</name>
<protein>
    <submittedName>
        <fullName evidence="1">Uncharacterized protein</fullName>
    </submittedName>
</protein>